<dbReference type="InterPro" id="IPR036628">
    <property type="entry name" value="Clp_N_dom_sf"/>
</dbReference>
<dbReference type="GO" id="GO:0006508">
    <property type="term" value="P:proteolysis"/>
    <property type="evidence" value="ECO:0007669"/>
    <property type="project" value="UniProtKB-KW"/>
</dbReference>
<keyword evidence="3" id="KW-0067">ATP-binding</keyword>
<keyword evidence="3" id="KW-0378">Hydrolase</keyword>
<dbReference type="Gene3D" id="1.10.1780.10">
    <property type="entry name" value="Clp, N-terminal domain"/>
    <property type="match status" value="1"/>
</dbReference>
<keyword evidence="3" id="KW-0645">Protease</keyword>
<organism evidence="3 4">
    <name type="scientific">Micromonospora polyrhachis</name>
    <dbReference type="NCBI Taxonomy" id="1282883"/>
    <lineage>
        <taxon>Bacteria</taxon>
        <taxon>Bacillati</taxon>
        <taxon>Actinomycetota</taxon>
        <taxon>Actinomycetes</taxon>
        <taxon>Micromonosporales</taxon>
        <taxon>Micromonosporaceae</taxon>
        <taxon>Micromonospora</taxon>
    </lineage>
</organism>
<gene>
    <name evidence="3" type="ORF">FHR38_004502</name>
</gene>
<dbReference type="RefSeq" id="WP_184536492.1">
    <property type="nucleotide sequence ID" value="NZ_JACHJW010000001.1"/>
</dbReference>
<dbReference type="PROSITE" id="PS51903">
    <property type="entry name" value="CLP_R"/>
    <property type="match status" value="1"/>
</dbReference>
<feature type="domain" description="Clp R" evidence="2">
    <location>
        <begin position="2"/>
        <end position="144"/>
    </location>
</feature>
<comment type="caution">
    <text evidence="3">The sequence shown here is derived from an EMBL/GenBank/DDBJ whole genome shotgun (WGS) entry which is preliminary data.</text>
</comment>
<keyword evidence="4" id="KW-1185">Reference proteome</keyword>
<dbReference type="EMBL" id="JACHJW010000001">
    <property type="protein sequence ID" value="MBB4960769.1"/>
    <property type="molecule type" value="Genomic_DNA"/>
</dbReference>
<protein>
    <submittedName>
        <fullName evidence="3">ATP-dependent Clp protease ATP-binding subunit ClpA</fullName>
    </submittedName>
</protein>
<reference evidence="3 4" key="1">
    <citation type="submission" date="2020-08" db="EMBL/GenBank/DDBJ databases">
        <title>Sequencing the genomes of 1000 actinobacteria strains.</title>
        <authorList>
            <person name="Klenk H.-P."/>
        </authorList>
    </citation>
    <scope>NUCLEOTIDE SEQUENCE [LARGE SCALE GENOMIC DNA]</scope>
    <source>
        <strain evidence="3 4">DSM 45886</strain>
    </source>
</reference>
<accession>A0A7W7WRC2</accession>
<name>A0A7W7WRC2_9ACTN</name>
<dbReference type="InterPro" id="IPR004176">
    <property type="entry name" value="Clp_R_N"/>
</dbReference>
<dbReference type="PANTHER" id="PTHR47016:SF5">
    <property type="entry name" value="CLP DOMAIN SUPERFAMILY PROTEIN"/>
    <property type="match status" value="1"/>
</dbReference>
<keyword evidence="1" id="KW-0677">Repeat</keyword>
<evidence type="ECO:0000313" key="3">
    <source>
        <dbReference type="EMBL" id="MBB4960769.1"/>
    </source>
</evidence>
<dbReference type="GO" id="GO:0008233">
    <property type="term" value="F:peptidase activity"/>
    <property type="evidence" value="ECO:0007669"/>
    <property type="project" value="UniProtKB-KW"/>
</dbReference>
<dbReference type="Proteomes" id="UP000578819">
    <property type="component" value="Unassembled WGS sequence"/>
</dbReference>
<evidence type="ECO:0000256" key="1">
    <source>
        <dbReference type="PROSITE-ProRule" id="PRU01251"/>
    </source>
</evidence>
<dbReference type="PANTHER" id="PTHR47016">
    <property type="entry name" value="ATP-DEPENDENT CLP PROTEASE ATP-BINDING SUBUNIT CLPT1, CHLOROPLASTIC"/>
    <property type="match status" value="1"/>
</dbReference>
<dbReference type="Pfam" id="PF02861">
    <property type="entry name" value="Clp_N"/>
    <property type="match status" value="1"/>
</dbReference>
<dbReference type="AlphaFoldDB" id="A0A7W7WRC2"/>
<sequence length="151" mass="16351">MFERLTDRARRVVVLAQQEARDHKHPHIDTEHLLLGLLAEGQGIAPFVLERLGHSNEQLRTQIDQVIGIGSTAPVGHLPFTPPATRSLQLAAQSADQLGTDYIGTEHILLGLLAEGAGVAAQVLNRLGIDLATAQREVSRVVAQLTRPNQP</sequence>
<dbReference type="InterPro" id="IPR044217">
    <property type="entry name" value="CLPT1/2"/>
</dbReference>
<evidence type="ECO:0000313" key="4">
    <source>
        <dbReference type="Proteomes" id="UP000578819"/>
    </source>
</evidence>
<dbReference type="SUPFAM" id="SSF81923">
    <property type="entry name" value="Double Clp-N motif"/>
    <property type="match status" value="1"/>
</dbReference>
<dbReference type="GO" id="GO:0005524">
    <property type="term" value="F:ATP binding"/>
    <property type="evidence" value="ECO:0007669"/>
    <property type="project" value="UniProtKB-KW"/>
</dbReference>
<proteinExistence type="predicted"/>
<keyword evidence="3" id="KW-0547">Nucleotide-binding</keyword>
<evidence type="ECO:0000259" key="2">
    <source>
        <dbReference type="PROSITE" id="PS51903"/>
    </source>
</evidence>